<evidence type="ECO:0000313" key="4">
    <source>
        <dbReference type="EMBL" id="GAK31558.1"/>
    </source>
</evidence>
<dbReference type="InterPro" id="IPR010359">
    <property type="entry name" value="IrrE_HExxH"/>
</dbReference>
<dbReference type="RefSeq" id="WP_052348600.1">
    <property type="nucleotide sequence ID" value="NZ_DF820494.1"/>
</dbReference>
<evidence type="ECO:0000259" key="2">
    <source>
        <dbReference type="Pfam" id="PF08401"/>
    </source>
</evidence>
<dbReference type="EMBL" id="DF820494">
    <property type="protein sequence ID" value="GAK31558.1"/>
    <property type="molecule type" value="Genomic_DNA"/>
</dbReference>
<feature type="domain" description="IrrE N-terminal-like" evidence="1">
    <location>
        <begin position="590"/>
        <end position="650"/>
    </location>
</feature>
<proteinExistence type="predicted"/>
<dbReference type="InterPro" id="IPR013610">
    <property type="entry name" value="ArdC_N"/>
</dbReference>
<feature type="domain" description="N-terminal" evidence="2">
    <location>
        <begin position="396"/>
        <end position="491"/>
    </location>
</feature>
<dbReference type="SUPFAM" id="SSF57783">
    <property type="entry name" value="Zinc beta-ribbon"/>
    <property type="match status" value="1"/>
</dbReference>
<dbReference type="Pfam" id="PF08401">
    <property type="entry name" value="ArdcN"/>
    <property type="match status" value="1"/>
</dbReference>
<dbReference type="OrthoDB" id="9803716at2"/>
<dbReference type="Pfam" id="PF13154">
    <property type="entry name" value="DUF3991"/>
    <property type="match status" value="1"/>
</dbReference>
<dbReference type="AlphaFoldDB" id="A0A069CWF0"/>
<feature type="domain" description="DUF3991" evidence="3">
    <location>
        <begin position="127"/>
        <end position="205"/>
    </location>
</feature>
<evidence type="ECO:0000313" key="5">
    <source>
        <dbReference type="Proteomes" id="UP000030643"/>
    </source>
</evidence>
<dbReference type="GO" id="GO:0003697">
    <property type="term" value="F:single-stranded DNA binding"/>
    <property type="evidence" value="ECO:0007669"/>
    <property type="project" value="InterPro"/>
</dbReference>
<dbReference type="Pfam" id="PF06114">
    <property type="entry name" value="Peptidase_M78"/>
    <property type="match status" value="1"/>
</dbReference>
<dbReference type="CDD" id="cd00188">
    <property type="entry name" value="TOPRIM"/>
    <property type="match status" value="1"/>
</dbReference>
<gene>
    <name evidence="4" type="ORF">WOSG25_110360</name>
</gene>
<sequence length="744" mass="84820">MAKLTKEQWAQLKELPILGYLDYKRIPYTRDSSRWYRLEEPDSLVIDAQKNTFRRYSNQASGDLGNFISEYERVSPSQALSRWLDYARNTSSLGDDFKEKYKVNAEPDYDFDWSKIKKSNTTEIGRNYLINERKMNPKFVDRLFENGYAFEGKPYKDSTTESKVRLQAPIYFPWRDENNNIVGADRQGTTVNFEKYSKRGTEKKIQRGSNSEYGYNLKFGSGADKLIVFEAPIDLLSYVQQNIKTLGKENTTVMALSGSSYQKVFKQLQRMDSEYGKVIDKLVIATDNDLTGYRVANNFNFDNDMLTVTRQIPVSGKDWNDQLKAGVTGINEFSIKESKLRLDSLEDIAKQDKLAKEVAKSSTALKDDAQVLKNNSKGERKLTPDERRIQTRKANEKILTDAMAKVAKFQRDPKEVRKYLDFISKGGEYSSRNSMLIYAQHPDASYVKGAKQFKNLGFYPKKGEKAMRILGAPKVSTFIVDEKGDRIPMSKASEQQKALVKEGKLQTGEFKHYPIITVFDVKQTTAKESDLPKLLDNRGFNLQTNLEADQVEAAYKSLAKYAETLGVQVIDKDNDKYFERERISNSGRAKGFYATSKKDPTDQRIFIRQDLPMTDKVATLAHEVGHASLHNTAAGNAFPREVKELQAEMTSYVVLKHIGIEPGEMSEKYMHDWTNGMKNINDPKGLVLGQITQASTRITNNLDADMAKILDTKPTIRKNPAIRQNEQVMMNESSEKMAAKGRTR</sequence>
<accession>A0A069CWF0</accession>
<dbReference type="Pfam" id="PF13155">
    <property type="entry name" value="Toprim_2"/>
    <property type="match status" value="1"/>
</dbReference>
<reference evidence="5" key="1">
    <citation type="journal article" date="2014" name="Genome Announc.">
        <title>Draft genome sequence of Weissella oryzae SG25T, isolated from fermented rice grains.</title>
        <authorList>
            <person name="Tanizawa Y."/>
            <person name="Fujisawa T."/>
            <person name="Mochizuki T."/>
            <person name="Kaminuma E."/>
            <person name="Suzuki Y."/>
            <person name="Nakamura Y."/>
            <person name="Tohno M."/>
        </authorList>
    </citation>
    <scope>NUCLEOTIDE SEQUENCE [LARGE SCALE GENOMIC DNA]</scope>
    <source>
        <strain evidence="5">DSM 25784 / JCM 18191 / LMG 30913 / SG25</strain>
    </source>
</reference>
<dbReference type="STRING" id="1329250.WOSG25_110360"/>
<dbReference type="Gene3D" id="3.40.1360.10">
    <property type="match status" value="1"/>
</dbReference>
<protein>
    <submittedName>
        <fullName evidence="4">Uncharacterized protein</fullName>
    </submittedName>
</protein>
<dbReference type="Proteomes" id="UP000030643">
    <property type="component" value="Unassembled WGS sequence"/>
</dbReference>
<evidence type="ECO:0000259" key="1">
    <source>
        <dbReference type="Pfam" id="PF06114"/>
    </source>
</evidence>
<organism evidence="4 5">
    <name type="scientific">Weissella oryzae (strain DSM 25784 / JCM 18191 / LMG 30913 / SG25)</name>
    <dbReference type="NCBI Taxonomy" id="1329250"/>
    <lineage>
        <taxon>Bacteria</taxon>
        <taxon>Bacillati</taxon>
        <taxon>Bacillota</taxon>
        <taxon>Bacilli</taxon>
        <taxon>Lactobacillales</taxon>
        <taxon>Lactobacillaceae</taxon>
        <taxon>Weissella</taxon>
    </lineage>
</organism>
<keyword evidence="5" id="KW-1185">Reference proteome</keyword>
<dbReference type="eggNOG" id="COG0358">
    <property type="taxonomic scope" value="Bacteria"/>
</dbReference>
<name>A0A069CWF0_WEIOS</name>
<dbReference type="eggNOG" id="COG4227">
    <property type="taxonomic scope" value="Bacteria"/>
</dbReference>
<evidence type="ECO:0000259" key="3">
    <source>
        <dbReference type="Pfam" id="PF13154"/>
    </source>
</evidence>
<dbReference type="InterPro" id="IPR025054">
    <property type="entry name" value="DUF3991"/>
</dbReference>